<dbReference type="EMBL" id="HG994370">
    <property type="protein sequence ID" value="CAF2056731.1"/>
    <property type="molecule type" value="Genomic_DNA"/>
</dbReference>
<reference evidence="1" key="1">
    <citation type="submission" date="2021-01" db="EMBL/GenBank/DDBJ databases">
        <authorList>
            <consortium name="Genoscope - CEA"/>
            <person name="William W."/>
        </authorList>
    </citation>
    <scope>NUCLEOTIDE SEQUENCE</scope>
</reference>
<proteinExistence type="predicted"/>
<sequence length="83" mass="9705">MVMTQQIPSSYYCSCLNAFKFPTVDETRVSPAITKEYQCRRRRQFPDHTPLGKGLLNQIMVRDTVPNHSCKLYKIMIYTLCDL</sequence>
<name>A0A816Q297_BRANA</name>
<evidence type="ECO:0000313" key="1">
    <source>
        <dbReference type="EMBL" id="CAF2056731.1"/>
    </source>
</evidence>
<gene>
    <name evidence="1" type="ORF">DARMORV10_C06P13340.1</name>
</gene>
<dbReference type="AlphaFoldDB" id="A0A816Q297"/>
<dbReference type="Proteomes" id="UP001295469">
    <property type="component" value="Chromosome C06"/>
</dbReference>
<accession>A0A816Q297</accession>
<dbReference type="Gramene" id="CDX87844">
    <property type="protein sequence ID" value="CDX87844"/>
    <property type="gene ID" value="GSBRNA2T00147013001"/>
</dbReference>
<organism evidence="1">
    <name type="scientific">Brassica napus</name>
    <name type="common">Rape</name>
    <dbReference type="NCBI Taxonomy" id="3708"/>
    <lineage>
        <taxon>Eukaryota</taxon>
        <taxon>Viridiplantae</taxon>
        <taxon>Streptophyta</taxon>
        <taxon>Embryophyta</taxon>
        <taxon>Tracheophyta</taxon>
        <taxon>Spermatophyta</taxon>
        <taxon>Magnoliopsida</taxon>
        <taxon>eudicotyledons</taxon>
        <taxon>Gunneridae</taxon>
        <taxon>Pentapetalae</taxon>
        <taxon>rosids</taxon>
        <taxon>malvids</taxon>
        <taxon>Brassicales</taxon>
        <taxon>Brassicaceae</taxon>
        <taxon>Brassiceae</taxon>
        <taxon>Brassica</taxon>
    </lineage>
</organism>
<protein>
    <submittedName>
        <fullName evidence="1">(rape) hypothetical protein</fullName>
    </submittedName>
</protein>